<dbReference type="Gene3D" id="3.40.50.1390">
    <property type="entry name" value="Resolvase, N-terminal catalytic domain"/>
    <property type="match status" value="1"/>
</dbReference>
<evidence type="ECO:0000259" key="1">
    <source>
        <dbReference type="SMART" id="SM00857"/>
    </source>
</evidence>
<dbReference type="Proteomes" id="UP001285521">
    <property type="component" value="Unassembled WGS sequence"/>
</dbReference>
<dbReference type="SUPFAM" id="SSF53041">
    <property type="entry name" value="Resolvase-like"/>
    <property type="match status" value="1"/>
</dbReference>
<dbReference type="Pfam" id="PF00239">
    <property type="entry name" value="Resolvase"/>
    <property type="match status" value="1"/>
</dbReference>
<protein>
    <submittedName>
        <fullName evidence="2">Recombinase family protein</fullName>
    </submittedName>
</protein>
<evidence type="ECO:0000313" key="3">
    <source>
        <dbReference type="Proteomes" id="UP001285521"/>
    </source>
</evidence>
<organism evidence="2 3">
    <name type="scientific">Lentzea miocenica</name>
    <dbReference type="NCBI Taxonomy" id="3095431"/>
    <lineage>
        <taxon>Bacteria</taxon>
        <taxon>Bacillati</taxon>
        <taxon>Actinomycetota</taxon>
        <taxon>Actinomycetes</taxon>
        <taxon>Pseudonocardiales</taxon>
        <taxon>Pseudonocardiaceae</taxon>
        <taxon>Lentzea</taxon>
    </lineage>
</organism>
<dbReference type="SMART" id="SM00857">
    <property type="entry name" value="Resolvase"/>
    <property type="match status" value="1"/>
</dbReference>
<dbReference type="InterPro" id="IPR006119">
    <property type="entry name" value="Resolv_N"/>
</dbReference>
<dbReference type="RefSeq" id="WP_319972039.1">
    <property type="nucleotide sequence ID" value="NZ_JAXAVW010000054.1"/>
</dbReference>
<accession>A0ABU4TFU4</accession>
<comment type="caution">
    <text evidence="2">The sequence shown here is derived from an EMBL/GenBank/DDBJ whole genome shotgun (WGS) entry which is preliminary data.</text>
</comment>
<reference evidence="2 3" key="2">
    <citation type="submission" date="2023-11" db="EMBL/GenBank/DDBJ databases">
        <authorList>
            <person name="Lara A.C."/>
            <person name="Chronakova A."/>
        </authorList>
    </citation>
    <scope>NUCLEOTIDE SEQUENCE [LARGE SCALE GENOMIC DNA]</scope>
    <source>
        <strain evidence="2 3">BCCO 10_0856</strain>
    </source>
</reference>
<gene>
    <name evidence="2" type="ORF">SK803_43205</name>
</gene>
<reference evidence="2 3" key="1">
    <citation type="submission" date="2023-11" db="EMBL/GenBank/DDBJ databases">
        <title>Lentzea sokolovensis, sp. nov., Lentzea kristufkii, sp. nov., and Lentzea miocenensis, sp. nov., rare actinobacteria from Sokolov Coal Basin, Miocene lacustrine sediment, Czech Republic.</title>
        <authorList>
            <person name="Lara A."/>
            <person name="Kotroba L."/>
            <person name="Nouioui I."/>
            <person name="Neumann-Schaal M."/>
            <person name="Mast Y."/>
            <person name="Chronakova A."/>
        </authorList>
    </citation>
    <scope>NUCLEOTIDE SEQUENCE [LARGE SCALE GENOMIC DNA]</scope>
    <source>
        <strain evidence="2 3">BCCO 10_0856</strain>
    </source>
</reference>
<evidence type="ECO:0000313" key="2">
    <source>
        <dbReference type="EMBL" id="MDX8037042.1"/>
    </source>
</evidence>
<name>A0ABU4TFU4_9PSEU</name>
<feature type="domain" description="Resolvase/invertase-type recombinase catalytic" evidence="1">
    <location>
        <begin position="30"/>
        <end position="183"/>
    </location>
</feature>
<dbReference type="EMBL" id="JAXAVW010000054">
    <property type="protein sequence ID" value="MDX8037042.1"/>
    <property type="molecule type" value="Genomic_DNA"/>
</dbReference>
<keyword evidence="3" id="KW-1185">Reference proteome</keyword>
<sequence>MATLTNAELLTALTGHRRPEAPSVGPGLRFAFYGRMSTSTYQDVHTSRAWQRAVSDELIDGIGSVVAEFFDVGVSRRWSWQDRPEAAALLAVAADPDRDFDAVVVGEYERAFHGDQFREVVARLNALGVEVWLPEAGGPVELGSPVHEALMVLLGAQAQREVARARQRVLAAMWSQTRLQGRFLGGRPPYGYRLVDGGVPYRV</sequence>
<proteinExistence type="predicted"/>
<dbReference type="InterPro" id="IPR036162">
    <property type="entry name" value="Resolvase-like_N_sf"/>
</dbReference>